<dbReference type="InterPro" id="IPR015421">
    <property type="entry name" value="PyrdxlP-dep_Trfase_major"/>
</dbReference>
<dbReference type="AlphaFoldDB" id="A0A6J7LNQ0"/>
<dbReference type="Gene3D" id="3.10.580.10">
    <property type="entry name" value="CBS-domain"/>
    <property type="match status" value="1"/>
</dbReference>
<dbReference type="SUPFAM" id="SSF53383">
    <property type="entry name" value="PLP-dependent transferases"/>
    <property type="match status" value="1"/>
</dbReference>
<dbReference type="SUPFAM" id="SSF54631">
    <property type="entry name" value="CBS-domain pair"/>
    <property type="match status" value="1"/>
</dbReference>
<dbReference type="GO" id="GO:0030170">
    <property type="term" value="F:pyridoxal phosphate binding"/>
    <property type="evidence" value="ECO:0007669"/>
    <property type="project" value="TreeGrafter"/>
</dbReference>
<name>A0A6J7LNQ0_9ZZZZ</name>
<dbReference type="CDD" id="cd00616">
    <property type="entry name" value="AHBA_syn"/>
    <property type="match status" value="1"/>
</dbReference>
<dbReference type="InterPro" id="IPR000653">
    <property type="entry name" value="DegT/StrS_aminotransferase"/>
</dbReference>
<dbReference type="GO" id="GO:0008483">
    <property type="term" value="F:transaminase activity"/>
    <property type="evidence" value="ECO:0007669"/>
    <property type="project" value="TreeGrafter"/>
</dbReference>
<feature type="domain" description="CBS" evidence="1">
    <location>
        <begin position="1"/>
        <end position="62"/>
    </location>
</feature>
<dbReference type="InterPro" id="IPR046342">
    <property type="entry name" value="CBS_dom_sf"/>
</dbReference>
<dbReference type="EMBL" id="CAFBNE010000138">
    <property type="protein sequence ID" value="CAB4967314.1"/>
    <property type="molecule type" value="Genomic_DNA"/>
</dbReference>
<proteinExistence type="predicted"/>
<evidence type="ECO:0000259" key="1">
    <source>
        <dbReference type="PROSITE" id="PS51371"/>
    </source>
</evidence>
<organism evidence="2">
    <name type="scientific">freshwater metagenome</name>
    <dbReference type="NCBI Taxonomy" id="449393"/>
    <lineage>
        <taxon>unclassified sequences</taxon>
        <taxon>metagenomes</taxon>
        <taxon>ecological metagenomes</taxon>
    </lineage>
</organism>
<dbReference type="InterPro" id="IPR000644">
    <property type="entry name" value="CBS_dom"/>
</dbReference>
<protein>
    <submittedName>
        <fullName evidence="2">Unannotated protein</fullName>
    </submittedName>
</protein>
<dbReference type="GO" id="GO:0000271">
    <property type="term" value="P:polysaccharide biosynthetic process"/>
    <property type="evidence" value="ECO:0007669"/>
    <property type="project" value="TreeGrafter"/>
</dbReference>
<dbReference type="Pfam" id="PF00571">
    <property type="entry name" value="CBS"/>
    <property type="match status" value="1"/>
</dbReference>
<sequence>MTDQLLAMQDVCVAVDASIRAAVEKMDANCLGVVFVTDKGRLLGVLSDGDFRRAVLSKAADLDASVSTIMNGSPSTLSVGAGAEETFFTLAAGLEEGKKVFPRIDAEGFIRDFSYREHWGLLPVAEPELTGSEAAYVLQCVEQNWISSSGPFVSRFEQDFAAFTQLSHPVAVSNGTVALTLALQALQLGPGAEVIVPSVTFAATANAVVAAGGVPVLSDVDPVTWGLSPALVEPLISERTRAVIPVHLYGSPCDIPGLRELADARDLLLVEDCAEAIGTTSGAGHVGGLSDAATFSFFGNKTLTTGEGGMVFFRDSGTEQRARQLRDHGMSHSRKYWHEVIGYNYRLTNLQAAIGVAQVERADSLVSRKRHIGHLCEAGIAQIPGLTMMPVSPFGESSYWLVPVLIAPDLASHRDMLMELLASDGIQTRVTFPALHTMPAFAPYPRAADLPVSDDIARRGLCLPNTPRMSDESVAYIMTCLASNMERITALARGEG</sequence>
<accession>A0A6J7LNQ0</accession>
<dbReference type="Gene3D" id="3.40.640.10">
    <property type="entry name" value="Type I PLP-dependent aspartate aminotransferase-like (Major domain)"/>
    <property type="match status" value="1"/>
</dbReference>
<dbReference type="PANTHER" id="PTHR30244:SF34">
    <property type="entry name" value="DTDP-4-AMINO-4,6-DIDEOXYGALACTOSE TRANSAMINASE"/>
    <property type="match status" value="1"/>
</dbReference>
<dbReference type="Pfam" id="PF01041">
    <property type="entry name" value="DegT_DnrJ_EryC1"/>
    <property type="match status" value="1"/>
</dbReference>
<reference evidence="2" key="1">
    <citation type="submission" date="2020-05" db="EMBL/GenBank/DDBJ databases">
        <authorList>
            <person name="Chiriac C."/>
            <person name="Salcher M."/>
            <person name="Ghai R."/>
            <person name="Kavagutti S V."/>
        </authorList>
    </citation>
    <scope>NUCLEOTIDE SEQUENCE</scope>
</reference>
<gene>
    <name evidence="2" type="ORF">UFOPK3772_02939</name>
</gene>
<dbReference type="PROSITE" id="PS51371">
    <property type="entry name" value="CBS"/>
    <property type="match status" value="1"/>
</dbReference>
<dbReference type="InterPro" id="IPR015424">
    <property type="entry name" value="PyrdxlP-dep_Trfase"/>
</dbReference>
<dbReference type="PANTHER" id="PTHR30244">
    <property type="entry name" value="TRANSAMINASE"/>
    <property type="match status" value="1"/>
</dbReference>
<dbReference type="InterPro" id="IPR015422">
    <property type="entry name" value="PyrdxlP-dep_Trfase_small"/>
</dbReference>
<evidence type="ECO:0000313" key="2">
    <source>
        <dbReference type="EMBL" id="CAB4967314.1"/>
    </source>
</evidence>
<dbReference type="Gene3D" id="3.90.1150.10">
    <property type="entry name" value="Aspartate Aminotransferase, domain 1"/>
    <property type="match status" value="1"/>
</dbReference>